<dbReference type="GO" id="GO:0003677">
    <property type="term" value="F:DNA binding"/>
    <property type="evidence" value="ECO:0007669"/>
    <property type="project" value="UniProtKB-KW"/>
</dbReference>
<dbReference type="InterPro" id="IPR000055">
    <property type="entry name" value="Restrct_endonuc_typeI_TRD"/>
</dbReference>
<evidence type="ECO:0000256" key="2">
    <source>
        <dbReference type="ARBA" id="ARBA00022747"/>
    </source>
</evidence>
<evidence type="ECO:0000256" key="1">
    <source>
        <dbReference type="ARBA" id="ARBA00010923"/>
    </source>
</evidence>
<dbReference type="RefSeq" id="WP_245799385.1">
    <property type="nucleotide sequence ID" value="NZ_FTPU01000093.1"/>
</dbReference>
<evidence type="ECO:0000259" key="4">
    <source>
        <dbReference type="Pfam" id="PF01420"/>
    </source>
</evidence>
<dbReference type="GO" id="GO:0009307">
    <property type="term" value="P:DNA restriction-modification system"/>
    <property type="evidence" value="ECO:0007669"/>
    <property type="project" value="UniProtKB-KW"/>
</dbReference>
<keyword evidence="6" id="KW-1185">Reference proteome</keyword>
<dbReference type="AlphaFoldDB" id="A0A1U7Q0D5"/>
<dbReference type="InterPro" id="IPR052021">
    <property type="entry name" value="Type-I_RS_S_subunit"/>
</dbReference>
<dbReference type="Proteomes" id="UP000187261">
    <property type="component" value="Unassembled WGS sequence"/>
</dbReference>
<keyword evidence="3" id="KW-0238">DNA-binding</keyword>
<dbReference type="REBASE" id="200006">
    <property type="entry name" value="S1.Cbo19482ORF3342P"/>
</dbReference>
<feature type="non-terminal residue" evidence="5">
    <location>
        <position position="1"/>
    </location>
</feature>
<name>A0A1U7Q0D5_9FLAO</name>
<evidence type="ECO:0000313" key="6">
    <source>
        <dbReference type="Proteomes" id="UP000187261"/>
    </source>
</evidence>
<dbReference type="PANTHER" id="PTHR30408:SF12">
    <property type="entry name" value="TYPE I RESTRICTION ENZYME MJAVIII SPECIFICITY SUBUNIT"/>
    <property type="match status" value="1"/>
</dbReference>
<accession>A0A1U7Q0D5</accession>
<dbReference type="InterPro" id="IPR044946">
    <property type="entry name" value="Restrct_endonuc_typeI_TRD_sf"/>
</dbReference>
<dbReference type="Gene3D" id="1.10.287.1120">
    <property type="entry name" value="Bipartite methylase S protein"/>
    <property type="match status" value="1"/>
</dbReference>
<dbReference type="Pfam" id="PF01420">
    <property type="entry name" value="Methylase_S"/>
    <property type="match status" value="1"/>
</dbReference>
<organism evidence="5 6">
    <name type="scientific">Epilithonimonas bovis DSM 19482</name>
    <dbReference type="NCBI Taxonomy" id="1121284"/>
    <lineage>
        <taxon>Bacteria</taxon>
        <taxon>Pseudomonadati</taxon>
        <taxon>Bacteroidota</taxon>
        <taxon>Flavobacteriia</taxon>
        <taxon>Flavobacteriales</taxon>
        <taxon>Weeksellaceae</taxon>
        <taxon>Chryseobacterium group</taxon>
        <taxon>Epilithonimonas</taxon>
    </lineage>
</organism>
<keyword evidence="2" id="KW-0680">Restriction system</keyword>
<dbReference type="PANTHER" id="PTHR30408">
    <property type="entry name" value="TYPE-1 RESTRICTION ENZYME ECOKI SPECIFICITY PROTEIN"/>
    <property type="match status" value="1"/>
</dbReference>
<evidence type="ECO:0000256" key="3">
    <source>
        <dbReference type="ARBA" id="ARBA00023125"/>
    </source>
</evidence>
<dbReference type="EMBL" id="FTPU01000093">
    <property type="protein sequence ID" value="SIT99049.1"/>
    <property type="molecule type" value="Genomic_DNA"/>
</dbReference>
<dbReference type="SUPFAM" id="SSF116734">
    <property type="entry name" value="DNA methylase specificity domain"/>
    <property type="match status" value="1"/>
</dbReference>
<comment type="similarity">
    <text evidence="1">Belongs to the type-I restriction system S methylase family.</text>
</comment>
<evidence type="ECO:0000313" key="5">
    <source>
        <dbReference type="EMBL" id="SIT99049.1"/>
    </source>
</evidence>
<feature type="domain" description="Type I restriction modification DNA specificity" evidence="4">
    <location>
        <begin position="16"/>
        <end position="166"/>
    </location>
</feature>
<dbReference type="Gene3D" id="3.90.220.20">
    <property type="entry name" value="DNA methylase specificity domains"/>
    <property type="match status" value="1"/>
</dbReference>
<gene>
    <name evidence="5" type="ORF">SAMN05660493_03342</name>
</gene>
<reference evidence="6" key="1">
    <citation type="submission" date="2016-10" db="EMBL/GenBank/DDBJ databases">
        <authorList>
            <person name="Varghese N."/>
            <person name="Submissions S."/>
        </authorList>
    </citation>
    <scope>NUCLEOTIDE SEQUENCE [LARGE SCALE GENOMIC DNA]</scope>
    <source>
        <strain evidence="6">DSM 19482</strain>
    </source>
</reference>
<protein>
    <submittedName>
        <fullName evidence="5">Type I restriction enzyme, S subunit</fullName>
    </submittedName>
</protein>
<dbReference type="STRING" id="1121284.SAMN05660493_03342"/>
<sequence length="178" mass="20188">IKGLHQKLILTQTPNVKLKDCVSCHSSSLTEAEILNERGVFPIFGATGIISYSENYLIDEDAIMIIKDGSGVGKVQYGTGKFSVIGTLNYLTIKSYVNLKYIFFCLKFFNFNTYKVGSGIPHIYFKDYGEALIYCPCLDEQNKIEKLLSSIDEKINLENTLLKKLKDQKKHLLQNLFI</sequence>
<proteinExistence type="inferred from homology"/>